<protein>
    <submittedName>
        <fullName evidence="2">Retrotransposon protein, putative, ty1-copia subclass</fullName>
    </submittedName>
</protein>
<dbReference type="Pfam" id="PF13966">
    <property type="entry name" value="zf-RVT"/>
    <property type="match status" value="1"/>
</dbReference>
<reference evidence="2" key="2">
    <citation type="submission" date="2022-01" db="EMBL/GenBank/DDBJ databases">
        <authorList>
            <person name="Yamashiro T."/>
            <person name="Shiraishi A."/>
            <person name="Satake H."/>
            <person name="Nakayama K."/>
        </authorList>
    </citation>
    <scope>NUCLEOTIDE SEQUENCE</scope>
</reference>
<feature type="domain" description="Reverse transcriptase zinc-binding" evidence="1">
    <location>
        <begin position="194"/>
        <end position="278"/>
    </location>
</feature>
<evidence type="ECO:0000313" key="3">
    <source>
        <dbReference type="Proteomes" id="UP001151760"/>
    </source>
</evidence>
<organism evidence="2 3">
    <name type="scientific">Tanacetum coccineum</name>
    <dbReference type="NCBI Taxonomy" id="301880"/>
    <lineage>
        <taxon>Eukaryota</taxon>
        <taxon>Viridiplantae</taxon>
        <taxon>Streptophyta</taxon>
        <taxon>Embryophyta</taxon>
        <taxon>Tracheophyta</taxon>
        <taxon>Spermatophyta</taxon>
        <taxon>Magnoliopsida</taxon>
        <taxon>eudicotyledons</taxon>
        <taxon>Gunneridae</taxon>
        <taxon>Pentapetalae</taxon>
        <taxon>asterids</taxon>
        <taxon>campanulids</taxon>
        <taxon>Asterales</taxon>
        <taxon>Asteraceae</taxon>
        <taxon>Asteroideae</taxon>
        <taxon>Anthemideae</taxon>
        <taxon>Anthemidinae</taxon>
        <taxon>Tanacetum</taxon>
    </lineage>
</organism>
<gene>
    <name evidence="2" type="ORF">Tco_0824451</name>
</gene>
<evidence type="ECO:0000313" key="2">
    <source>
        <dbReference type="EMBL" id="GJT03282.1"/>
    </source>
</evidence>
<dbReference type="EMBL" id="BQNB010012413">
    <property type="protein sequence ID" value="GJT03282.1"/>
    <property type="molecule type" value="Genomic_DNA"/>
</dbReference>
<evidence type="ECO:0000259" key="1">
    <source>
        <dbReference type="Pfam" id="PF13966"/>
    </source>
</evidence>
<accession>A0ABQ5AP68</accession>
<dbReference type="PANTHER" id="PTHR11439">
    <property type="entry name" value="GAG-POL-RELATED RETROTRANSPOSON"/>
    <property type="match status" value="1"/>
</dbReference>
<dbReference type="PANTHER" id="PTHR11439:SF496">
    <property type="entry name" value="RNA-DIRECTED DNA POLYMERASE"/>
    <property type="match status" value="1"/>
</dbReference>
<name>A0ABQ5AP68_9ASTR</name>
<dbReference type="CDD" id="cd09272">
    <property type="entry name" value="RNase_HI_RT_Ty1"/>
    <property type="match status" value="1"/>
</dbReference>
<comment type="caution">
    <text evidence="2">The sequence shown here is derived from an EMBL/GenBank/DDBJ whole genome shotgun (WGS) entry which is preliminary data.</text>
</comment>
<keyword evidence="3" id="KW-1185">Reference proteome</keyword>
<dbReference type="Proteomes" id="UP001151760">
    <property type="component" value="Unassembled WGS sequence"/>
</dbReference>
<dbReference type="InterPro" id="IPR026960">
    <property type="entry name" value="RVT-Znf"/>
</dbReference>
<reference evidence="2" key="1">
    <citation type="journal article" date="2022" name="Int. J. Mol. Sci.">
        <title>Draft Genome of Tanacetum Coccineum: Genomic Comparison of Closely Related Tanacetum-Family Plants.</title>
        <authorList>
            <person name="Yamashiro T."/>
            <person name="Shiraishi A."/>
            <person name="Nakayama K."/>
            <person name="Satake H."/>
        </authorList>
    </citation>
    <scope>NUCLEOTIDE SEQUENCE</scope>
</reference>
<proteinExistence type="predicted"/>
<sequence length="466" mass="54011">MYAVRCTRPDVAFAQNITSRLQQNSGDAHWTVVKNILKYLRNTKDMFLVYEGDMKQELRVSCYTDAGYLTDADDMKSQTGYMFVLNGGVVDWKSPKQKPINMYCDTTGAIAISKDHRVTKGARHFRAKVHYLHETIEMGDVRIEKVDTDDNLVDPFTKALAFSKHSELTEKIRMIPASSLIFVLVWSLENDGSFSVASIRKTLDDNRFQEKSLSTRWVKSVPIKVNILAWKVKSNALPTRFNISRRGMDIDSIDCPICKMGVETTSHVFFQCNVVRQVMRKISSWWNVEYMKVNSYEEWRSWLVSTRIRSNIKVIIEWVYYGLWWVMWNFRNKILFDTKIPEKESVALKELRLKTLRFMRCFICIDGEKEEKHSSLCVLAMKAWLWQGEEHAWLTEELIILGLDSRDIVVFVLGSQKVKDTCDCVLLVEVDGLLRPVDIGSHNTPDLWIPKTSYCSRKSDCSSLLI</sequence>